<keyword evidence="1" id="KW-1133">Transmembrane helix</keyword>
<keyword evidence="1" id="KW-0472">Membrane</keyword>
<feature type="transmembrane region" description="Helical" evidence="1">
    <location>
        <begin position="97"/>
        <end position="118"/>
    </location>
</feature>
<protein>
    <submittedName>
        <fullName evidence="2">ABC transporter permease</fullName>
    </submittedName>
</protein>
<feature type="transmembrane region" description="Helical" evidence="1">
    <location>
        <begin position="124"/>
        <end position="141"/>
    </location>
</feature>
<dbReference type="EMBL" id="CP099837">
    <property type="protein sequence ID" value="USY19763.1"/>
    <property type="molecule type" value="Genomic_DNA"/>
</dbReference>
<keyword evidence="3" id="KW-1185">Reference proteome</keyword>
<evidence type="ECO:0000256" key="1">
    <source>
        <dbReference type="SAM" id="Phobius"/>
    </source>
</evidence>
<accession>A0ABY5D950</accession>
<proteinExistence type="predicted"/>
<sequence>MVLGLLMIVALAGVIVFGAASVRWNRRRGFGPSREGAPAYGFGDGLYLQEGNRLDVAERHQRAARIIRRGERAESPELALLVCQWAARSYHNWENPWMAWSLVFMAPLFTGSYALTGLATPEGALLTAVVFLVLTLALPVYRAHVLRRSAWAIETNRDLTEEFPCPGTSSR</sequence>
<evidence type="ECO:0000313" key="2">
    <source>
        <dbReference type="EMBL" id="USY19763.1"/>
    </source>
</evidence>
<name>A0ABY5D950_9ACTN</name>
<dbReference type="RefSeq" id="WP_254418953.1">
    <property type="nucleotide sequence ID" value="NZ_BAAAJB010000083.1"/>
</dbReference>
<reference evidence="2" key="1">
    <citation type="submission" date="2022-06" db="EMBL/GenBank/DDBJ databases">
        <authorList>
            <person name="Ping M."/>
        </authorList>
    </citation>
    <scope>NUCLEOTIDE SEQUENCE</scope>
    <source>
        <strain evidence="2">JCM11759T</strain>
    </source>
</reference>
<gene>
    <name evidence="2" type="ORF">NE857_31810</name>
</gene>
<evidence type="ECO:0000313" key="3">
    <source>
        <dbReference type="Proteomes" id="UP001055940"/>
    </source>
</evidence>
<dbReference type="Proteomes" id="UP001055940">
    <property type="component" value="Chromosome"/>
</dbReference>
<feature type="transmembrane region" description="Helical" evidence="1">
    <location>
        <begin position="6"/>
        <end position="24"/>
    </location>
</feature>
<keyword evidence="1" id="KW-0812">Transmembrane</keyword>
<organism evidence="2 3">
    <name type="scientific">Nocardiopsis exhalans</name>
    <dbReference type="NCBI Taxonomy" id="163604"/>
    <lineage>
        <taxon>Bacteria</taxon>
        <taxon>Bacillati</taxon>
        <taxon>Actinomycetota</taxon>
        <taxon>Actinomycetes</taxon>
        <taxon>Streptosporangiales</taxon>
        <taxon>Nocardiopsidaceae</taxon>
        <taxon>Nocardiopsis</taxon>
    </lineage>
</organism>